<comment type="caution">
    <text evidence="8">The sequence shown here is derived from an EMBL/GenBank/DDBJ whole genome shotgun (WGS) entry which is preliminary data.</text>
</comment>
<dbReference type="CDD" id="cd06171">
    <property type="entry name" value="Sigma70_r4"/>
    <property type="match status" value="1"/>
</dbReference>
<dbReference type="SUPFAM" id="SSF88946">
    <property type="entry name" value="Sigma2 domain of RNA polymerase sigma factors"/>
    <property type="match status" value="1"/>
</dbReference>
<keyword evidence="4" id="KW-0238">DNA-binding</keyword>
<evidence type="ECO:0000256" key="5">
    <source>
        <dbReference type="ARBA" id="ARBA00023163"/>
    </source>
</evidence>
<dbReference type="InterPro" id="IPR036388">
    <property type="entry name" value="WH-like_DNA-bd_sf"/>
</dbReference>
<dbReference type="OrthoDB" id="9784272at2"/>
<feature type="domain" description="RNA polymerase sigma factor 70 region 4 type 2" evidence="7">
    <location>
        <begin position="120"/>
        <end position="160"/>
    </location>
</feature>
<dbReference type="InterPro" id="IPR039425">
    <property type="entry name" value="RNA_pol_sigma-70-like"/>
</dbReference>
<evidence type="ECO:0000259" key="6">
    <source>
        <dbReference type="Pfam" id="PF04542"/>
    </source>
</evidence>
<dbReference type="AlphaFoldDB" id="A0A562U6T8"/>
<reference evidence="8 9" key="1">
    <citation type="submission" date="2019-07" db="EMBL/GenBank/DDBJ databases">
        <title>Genomic Encyclopedia of Archaeal and Bacterial Type Strains, Phase II (KMG-II): from individual species to whole genera.</title>
        <authorList>
            <person name="Goeker M."/>
        </authorList>
    </citation>
    <scope>NUCLEOTIDE SEQUENCE [LARGE SCALE GENOMIC DNA]</scope>
    <source>
        <strain evidence="8 9">ATCC BAA-1854</strain>
    </source>
</reference>
<keyword evidence="9" id="KW-1185">Reference proteome</keyword>
<comment type="similarity">
    <text evidence="1">Belongs to the sigma-70 factor family. ECF subfamily.</text>
</comment>
<evidence type="ECO:0000256" key="1">
    <source>
        <dbReference type="ARBA" id="ARBA00010641"/>
    </source>
</evidence>
<evidence type="ECO:0000256" key="2">
    <source>
        <dbReference type="ARBA" id="ARBA00023015"/>
    </source>
</evidence>
<dbReference type="GO" id="GO:0006352">
    <property type="term" value="P:DNA-templated transcription initiation"/>
    <property type="evidence" value="ECO:0007669"/>
    <property type="project" value="InterPro"/>
</dbReference>
<dbReference type="GO" id="GO:0003677">
    <property type="term" value="F:DNA binding"/>
    <property type="evidence" value="ECO:0007669"/>
    <property type="project" value="UniProtKB-KW"/>
</dbReference>
<gene>
    <name evidence="8" type="ORF">JN11_01673</name>
</gene>
<keyword evidence="2" id="KW-0805">Transcription regulation</keyword>
<dbReference type="Gene3D" id="1.10.10.10">
    <property type="entry name" value="Winged helix-like DNA-binding domain superfamily/Winged helix DNA-binding domain"/>
    <property type="match status" value="1"/>
</dbReference>
<dbReference type="InterPro" id="IPR007627">
    <property type="entry name" value="RNA_pol_sigma70_r2"/>
</dbReference>
<dbReference type="Pfam" id="PF08281">
    <property type="entry name" value="Sigma70_r4_2"/>
    <property type="match status" value="1"/>
</dbReference>
<dbReference type="InterPro" id="IPR013249">
    <property type="entry name" value="RNA_pol_sigma70_r4_t2"/>
</dbReference>
<evidence type="ECO:0000259" key="7">
    <source>
        <dbReference type="Pfam" id="PF08281"/>
    </source>
</evidence>
<evidence type="ECO:0000313" key="9">
    <source>
        <dbReference type="Proteomes" id="UP000317010"/>
    </source>
</evidence>
<dbReference type="Gene3D" id="1.10.1740.10">
    <property type="match status" value="1"/>
</dbReference>
<evidence type="ECO:0000256" key="3">
    <source>
        <dbReference type="ARBA" id="ARBA00023082"/>
    </source>
</evidence>
<sequence length="185" mass="21898">MPEEKNNTIIHAITAYGKNLLGFIRRRVNNDADAEDILQDVWYQFSSVINSEPIEQTGAWLYRVARNKILDKHKKHTETLLDDILPETDDEDEAADFKAILMTEAKTPETEYLRNLFWEQLFVALDELPEEQRQVFIWHELDDISFAEIADRTGEKVQTLVSRKRYAVLHLRKRLKQLYEEITEY</sequence>
<protein>
    <submittedName>
        <fullName evidence="8">RNA polymerase sigma factor (Sigma-70 family)</fullName>
    </submittedName>
</protein>
<accession>A0A562U6T8</accession>
<dbReference type="PANTHER" id="PTHR43133">
    <property type="entry name" value="RNA POLYMERASE ECF-TYPE SIGMA FACTO"/>
    <property type="match status" value="1"/>
</dbReference>
<dbReference type="SUPFAM" id="SSF88659">
    <property type="entry name" value="Sigma3 and sigma4 domains of RNA polymerase sigma factors"/>
    <property type="match status" value="1"/>
</dbReference>
<name>A0A562U6T8_9SPHI</name>
<dbReference type="Pfam" id="PF04542">
    <property type="entry name" value="Sigma70_r2"/>
    <property type="match status" value="1"/>
</dbReference>
<dbReference type="EMBL" id="VLLI01000004">
    <property type="protein sequence ID" value="TWJ01522.1"/>
    <property type="molecule type" value="Genomic_DNA"/>
</dbReference>
<dbReference type="InterPro" id="IPR013325">
    <property type="entry name" value="RNA_pol_sigma_r2"/>
</dbReference>
<dbReference type="NCBIfam" id="TIGR02937">
    <property type="entry name" value="sigma70-ECF"/>
    <property type="match status" value="1"/>
</dbReference>
<dbReference type="GO" id="GO:0016987">
    <property type="term" value="F:sigma factor activity"/>
    <property type="evidence" value="ECO:0007669"/>
    <property type="project" value="UniProtKB-KW"/>
</dbReference>
<dbReference type="Proteomes" id="UP000317010">
    <property type="component" value="Unassembled WGS sequence"/>
</dbReference>
<keyword evidence="3" id="KW-0731">Sigma factor</keyword>
<organism evidence="8 9">
    <name type="scientific">Mucilaginibacter frigoritolerans</name>
    <dbReference type="NCBI Taxonomy" id="652788"/>
    <lineage>
        <taxon>Bacteria</taxon>
        <taxon>Pseudomonadati</taxon>
        <taxon>Bacteroidota</taxon>
        <taxon>Sphingobacteriia</taxon>
        <taxon>Sphingobacteriales</taxon>
        <taxon>Sphingobacteriaceae</taxon>
        <taxon>Mucilaginibacter</taxon>
    </lineage>
</organism>
<feature type="domain" description="RNA polymerase sigma-70 region 2" evidence="6">
    <location>
        <begin position="13"/>
        <end position="77"/>
    </location>
</feature>
<keyword evidence="5" id="KW-0804">Transcription</keyword>
<dbReference type="InterPro" id="IPR014284">
    <property type="entry name" value="RNA_pol_sigma-70_dom"/>
</dbReference>
<evidence type="ECO:0000256" key="4">
    <source>
        <dbReference type="ARBA" id="ARBA00023125"/>
    </source>
</evidence>
<dbReference type="PANTHER" id="PTHR43133:SF8">
    <property type="entry name" value="RNA POLYMERASE SIGMA FACTOR HI_1459-RELATED"/>
    <property type="match status" value="1"/>
</dbReference>
<dbReference type="InterPro" id="IPR013324">
    <property type="entry name" value="RNA_pol_sigma_r3/r4-like"/>
</dbReference>
<proteinExistence type="inferred from homology"/>
<evidence type="ECO:0000313" key="8">
    <source>
        <dbReference type="EMBL" id="TWJ01522.1"/>
    </source>
</evidence>